<evidence type="ECO:0000313" key="2">
    <source>
        <dbReference type="EMBL" id="KAK2627744.1"/>
    </source>
</evidence>
<evidence type="ECO:0008006" key="4">
    <source>
        <dbReference type="Google" id="ProtNLM"/>
    </source>
</evidence>
<dbReference type="Gene3D" id="2.130.10.10">
    <property type="entry name" value="YVTN repeat-like/Quinoprotein amine dehydrogenase"/>
    <property type="match status" value="1"/>
</dbReference>
<proteinExistence type="inferred from homology"/>
<comment type="caution">
    <text evidence="2">The sequence shown here is derived from an EMBL/GenBank/DDBJ whole genome shotgun (WGS) entry which is preliminary data.</text>
</comment>
<sequence>MRLSTPLISVATSAFTSATNLYVSSYAGTVSTLSLSEAAGAYTLTTTSVNSVPDTNPSWLTKDERSGLVYLVDEGFTGSSSVSTFSTSRAGELTLLGRSVTVSGPVSSTIYNGGKGLALAHYWKLQANGTLAHLQDFFFNLTAPGAVPERQEAPHPHQVLVDPTDSFIVVPDLGADLVRIFRIDKTTSALTELTPFATPAGSGPRHGAFLKTAYGNTYFYLISELSNTLVSYNVTYAASSLGFEQVFVSGTYGPADVPEGAAAAEVLVSPDTKFLLTSDRNATFFDIPNPDQSNGTTIPSDTLQSWAIDDATGTLSLVQLAPAGGKYPRQFSVNKAGTLAAVVLQKDGRVVIMQRDVATGKFGSVLASVNQLGEVSCVIWDE</sequence>
<dbReference type="PANTHER" id="PTHR30344:SF1">
    <property type="entry name" value="6-PHOSPHOGLUCONOLACTONASE"/>
    <property type="match status" value="1"/>
</dbReference>
<dbReference type="SUPFAM" id="SSF51004">
    <property type="entry name" value="C-terminal (heme d1) domain of cytochrome cd1-nitrite reductase"/>
    <property type="match status" value="1"/>
</dbReference>
<keyword evidence="3" id="KW-1185">Reference proteome</keyword>
<dbReference type="InterPro" id="IPR050282">
    <property type="entry name" value="Cycloisomerase_2"/>
</dbReference>
<dbReference type="InterPro" id="IPR015943">
    <property type="entry name" value="WD40/YVTN_repeat-like_dom_sf"/>
</dbReference>
<comment type="similarity">
    <text evidence="1">Belongs to the cycloisomerase 2 family.</text>
</comment>
<dbReference type="InterPro" id="IPR011048">
    <property type="entry name" value="Haem_d1_sf"/>
</dbReference>
<dbReference type="InterPro" id="IPR019405">
    <property type="entry name" value="Lactonase_7-beta_prop"/>
</dbReference>
<protein>
    <recommendedName>
        <fullName evidence="4">6-phosphogluconolactonase</fullName>
    </recommendedName>
</protein>
<dbReference type="AlphaFoldDB" id="A0AAD9T382"/>
<dbReference type="Pfam" id="PF10282">
    <property type="entry name" value="Lactonase"/>
    <property type="match status" value="1"/>
</dbReference>
<accession>A0AAD9T382</accession>
<dbReference type="EMBL" id="JAUBYV010000003">
    <property type="protein sequence ID" value="KAK2627744.1"/>
    <property type="molecule type" value="Genomic_DNA"/>
</dbReference>
<dbReference type="PANTHER" id="PTHR30344">
    <property type="entry name" value="6-PHOSPHOGLUCONOLACTONASE-RELATED"/>
    <property type="match status" value="1"/>
</dbReference>
<dbReference type="GO" id="GO:0017057">
    <property type="term" value="F:6-phosphogluconolactonase activity"/>
    <property type="evidence" value="ECO:0007669"/>
    <property type="project" value="TreeGrafter"/>
</dbReference>
<name>A0AAD9T382_9HELO</name>
<reference evidence="2" key="1">
    <citation type="submission" date="2023-06" db="EMBL/GenBank/DDBJ databases">
        <title>Draft genome of Marssonina rosae.</title>
        <authorList>
            <person name="Cheng Q."/>
        </authorList>
    </citation>
    <scope>NUCLEOTIDE SEQUENCE</scope>
    <source>
        <strain evidence="2">R4</strain>
    </source>
</reference>
<organism evidence="2 3">
    <name type="scientific">Diplocarpon rosae</name>
    <dbReference type="NCBI Taxonomy" id="946125"/>
    <lineage>
        <taxon>Eukaryota</taxon>
        <taxon>Fungi</taxon>
        <taxon>Dikarya</taxon>
        <taxon>Ascomycota</taxon>
        <taxon>Pezizomycotina</taxon>
        <taxon>Leotiomycetes</taxon>
        <taxon>Helotiales</taxon>
        <taxon>Drepanopezizaceae</taxon>
        <taxon>Diplocarpon</taxon>
    </lineage>
</organism>
<dbReference type="Proteomes" id="UP001285354">
    <property type="component" value="Unassembled WGS sequence"/>
</dbReference>
<evidence type="ECO:0000313" key="3">
    <source>
        <dbReference type="Proteomes" id="UP001285354"/>
    </source>
</evidence>
<evidence type="ECO:0000256" key="1">
    <source>
        <dbReference type="ARBA" id="ARBA00005564"/>
    </source>
</evidence>
<gene>
    <name evidence="2" type="ORF">QTJ16_002390</name>
</gene>